<dbReference type="Proteomes" id="UP001066276">
    <property type="component" value="Chromosome 3_1"/>
</dbReference>
<evidence type="ECO:0000313" key="1">
    <source>
        <dbReference type="EMBL" id="KAJ1186905.1"/>
    </source>
</evidence>
<comment type="caution">
    <text evidence="1">The sequence shown here is derived from an EMBL/GenBank/DDBJ whole genome shotgun (WGS) entry which is preliminary data.</text>
</comment>
<organism evidence="1 2">
    <name type="scientific">Pleurodeles waltl</name>
    <name type="common">Iberian ribbed newt</name>
    <dbReference type="NCBI Taxonomy" id="8319"/>
    <lineage>
        <taxon>Eukaryota</taxon>
        <taxon>Metazoa</taxon>
        <taxon>Chordata</taxon>
        <taxon>Craniata</taxon>
        <taxon>Vertebrata</taxon>
        <taxon>Euteleostomi</taxon>
        <taxon>Amphibia</taxon>
        <taxon>Batrachia</taxon>
        <taxon>Caudata</taxon>
        <taxon>Salamandroidea</taxon>
        <taxon>Salamandridae</taxon>
        <taxon>Pleurodelinae</taxon>
        <taxon>Pleurodeles</taxon>
    </lineage>
</organism>
<dbReference type="EMBL" id="JANPWB010000005">
    <property type="protein sequence ID" value="KAJ1186905.1"/>
    <property type="molecule type" value="Genomic_DNA"/>
</dbReference>
<sequence length="147" mass="16274">MKTFHLASPCFGRFFFSGVSKNKNYCVHTAALAPRGFDFGLRRQFVLSTGVQYRYGPAFNTHVLNTACSINKSLWTRGRCNRLPGIQLTSASRHSHFIASLRVTGSKPFRSPLAGEVNILACPDMGYQKQTPLSVGQLGEVPKHNRA</sequence>
<gene>
    <name evidence="1" type="ORF">NDU88_003685</name>
</gene>
<accession>A0AAV7UD55</accession>
<proteinExistence type="predicted"/>
<reference evidence="1" key="1">
    <citation type="journal article" date="2022" name="bioRxiv">
        <title>Sequencing and chromosome-scale assembly of the giantPleurodeles waltlgenome.</title>
        <authorList>
            <person name="Brown T."/>
            <person name="Elewa A."/>
            <person name="Iarovenko S."/>
            <person name="Subramanian E."/>
            <person name="Araus A.J."/>
            <person name="Petzold A."/>
            <person name="Susuki M."/>
            <person name="Suzuki K.-i.T."/>
            <person name="Hayashi T."/>
            <person name="Toyoda A."/>
            <person name="Oliveira C."/>
            <person name="Osipova E."/>
            <person name="Leigh N.D."/>
            <person name="Simon A."/>
            <person name="Yun M.H."/>
        </authorList>
    </citation>
    <scope>NUCLEOTIDE SEQUENCE</scope>
    <source>
        <strain evidence="1">20211129_DDA</strain>
        <tissue evidence="1">Liver</tissue>
    </source>
</reference>
<dbReference type="AlphaFoldDB" id="A0AAV7UD55"/>
<protein>
    <submittedName>
        <fullName evidence="1">Uncharacterized protein</fullName>
    </submittedName>
</protein>
<evidence type="ECO:0000313" key="2">
    <source>
        <dbReference type="Proteomes" id="UP001066276"/>
    </source>
</evidence>
<name>A0AAV7UD55_PLEWA</name>
<keyword evidence="2" id="KW-1185">Reference proteome</keyword>